<feature type="compositionally biased region" description="Basic and acidic residues" evidence="1">
    <location>
        <begin position="95"/>
        <end position="107"/>
    </location>
</feature>
<comment type="caution">
    <text evidence="3">The sequence shown here is derived from an EMBL/GenBank/DDBJ whole genome shotgun (WGS) entry which is preliminary data.</text>
</comment>
<organism evidence="3 4">
    <name type="scientific">Posidoniimonas polymericola</name>
    <dbReference type="NCBI Taxonomy" id="2528002"/>
    <lineage>
        <taxon>Bacteria</taxon>
        <taxon>Pseudomonadati</taxon>
        <taxon>Planctomycetota</taxon>
        <taxon>Planctomycetia</taxon>
        <taxon>Pirellulales</taxon>
        <taxon>Lacipirellulaceae</taxon>
        <taxon>Posidoniimonas</taxon>
    </lineage>
</organism>
<keyword evidence="2" id="KW-0812">Transmembrane</keyword>
<protein>
    <submittedName>
        <fullName evidence="3">Uncharacterized protein</fullName>
    </submittedName>
</protein>
<keyword evidence="2" id="KW-0472">Membrane</keyword>
<sequence length="107" mass="11808">MVNNLAWTLAQAKEKATPLEQLDPQSRLVVVISLLALVLTGLGLIALTMIGGRWVRRVVRERRPPRAWPDHRFAAGDAPDDPDAPVADPYNASETLHDRRSSSDTES</sequence>
<dbReference type="AlphaFoldDB" id="A0A5C5YTT6"/>
<feature type="transmembrane region" description="Helical" evidence="2">
    <location>
        <begin position="28"/>
        <end position="55"/>
    </location>
</feature>
<dbReference type="EMBL" id="SJPO01000002">
    <property type="protein sequence ID" value="TWT78093.1"/>
    <property type="molecule type" value="Genomic_DNA"/>
</dbReference>
<evidence type="ECO:0000313" key="4">
    <source>
        <dbReference type="Proteomes" id="UP000318478"/>
    </source>
</evidence>
<evidence type="ECO:0000256" key="2">
    <source>
        <dbReference type="SAM" id="Phobius"/>
    </source>
</evidence>
<keyword evidence="2" id="KW-1133">Transmembrane helix</keyword>
<evidence type="ECO:0000313" key="3">
    <source>
        <dbReference type="EMBL" id="TWT78093.1"/>
    </source>
</evidence>
<feature type="region of interest" description="Disordered" evidence="1">
    <location>
        <begin position="66"/>
        <end position="107"/>
    </location>
</feature>
<dbReference type="Proteomes" id="UP000318478">
    <property type="component" value="Unassembled WGS sequence"/>
</dbReference>
<reference evidence="3 4" key="1">
    <citation type="submission" date="2019-02" db="EMBL/GenBank/DDBJ databases">
        <title>Deep-cultivation of Planctomycetes and their phenomic and genomic characterization uncovers novel biology.</title>
        <authorList>
            <person name="Wiegand S."/>
            <person name="Jogler M."/>
            <person name="Boedeker C."/>
            <person name="Pinto D."/>
            <person name="Vollmers J."/>
            <person name="Rivas-Marin E."/>
            <person name="Kohn T."/>
            <person name="Peeters S.H."/>
            <person name="Heuer A."/>
            <person name="Rast P."/>
            <person name="Oberbeckmann S."/>
            <person name="Bunk B."/>
            <person name="Jeske O."/>
            <person name="Meyerdierks A."/>
            <person name="Storesund J.E."/>
            <person name="Kallscheuer N."/>
            <person name="Luecker S."/>
            <person name="Lage O.M."/>
            <person name="Pohl T."/>
            <person name="Merkel B.J."/>
            <person name="Hornburger P."/>
            <person name="Mueller R.-W."/>
            <person name="Bruemmer F."/>
            <person name="Labrenz M."/>
            <person name="Spormann A.M."/>
            <person name="Op Den Camp H."/>
            <person name="Overmann J."/>
            <person name="Amann R."/>
            <person name="Jetten M.S.M."/>
            <person name="Mascher T."/>
            <person name="Medema M.H."/>
            <person name="Devos D.P."/>
            <person name="Kaster A.-K."/>
            <person name="Ovreas L."/>
            <person name="Rohde M."/>
            <person name="Galperin M.Y."/>
            <person name="Jogler C."/>
        </authorList>
    </citation>
    <scope>NUCLEOTIDE SEQUENCE [LARGE SCALE GENOMIC DNA]</scope>
    <source>
        <strain evidence="3 4">Pla123a</strain>
    </source>
</reference>
<keyword evidence="4" id="KW-1185">Reference proteome</keyword>
<evidence type="ECO:0000256" key="1">
    <source>
        <dbReference type="SAM" id="MobiDB-lite"/>
    </source>
</evidence>
<gene>
    <name evidence="3" type="ORF">Pla123a_08820</name>
</gene>
<name>A0A5C5YTT6_9BACT</name>
<accession>A0A5C5YTT6</accession>
<dbReference type="RefSeq" id="WP_146584333.1">
    <property type="nucleotide sequence ID" value="NZ_SJPO01000002.1"/>
</dbReference>
<proteinExistence type="predicted"/>